<feature type="compositionally biased region" description="Polar residues" evidence="7">
    <location>
        <begin position="416"/>
        <end position="425"/>
    </location>
</feature>
<evidence type="ECO:0000256" key="8">
    <source>
        <dbReference type="SAM" id="Phobius"/>
    </source>
</evidence>
<protein>
    <submittedName>
        <fullName evidence="10">Sugar transporter</fullName>
    </submittedName>
</protein>
<feature type="region of interest" description="Disordered" evidence="7">
    <location>
        <begin position="416"/>
        <end position="446"/>
    </location>
</feature>
<feature type="transmembrane region" description="Helical" evidence="8">
    <location>
        <begin position="293"/>
        <end position="320"/>
    </location>
</feature>
<dbReference type="InterPro" id="IPR036259">
    <property type="entry name" value="MFS_trans_sf"/>
</dbReference>
<feature type="transmembrane region" description="Helical" evidence="8">
    <location>
        <begin position="363"/>
        <end position="381"/>
    </location>
</feature>
<dbReference type="Pfam" id="PF00083">
    <property type="entry name" value="Sugar_tr"/>
    <property type="match status" value="2"/>
</dbReference>
<feature type="transmembrane region" description="Helical" evidence="8">
    <location>
        <begin position="259"/>
        <end position="281"/>
    </location>
</feature>
<evidence type="ECO:0000256" key="6">
    <source>
        <dbReference type="ARBA" id="ARBA00023136"/>
    </source>
</evidence>
<name>A0A8H6J124_9PEZI</name>
<keyword evidence="4 8" id="KW-0812">Transmembrane</keyword>
<dbReference type="PRINTS" id="PR00171">
    <property type="entry name" value="SUGRTRNSPORT"/>
</dbReference>
<dbReference type="EMBL" id="WIGO01000806">
    <property type="protein sequence ID" value="KAF6804552.1"/>
    <property type="molecule type" value="Genomic_DNA"/>
</dbReference>
<dbReference type="SUPFAM" id="SSF103473">
    <property type="entry name" value="MFS general substrate transporter"/>
    <property type="match status" value="1"/>
</dbReference>
<evidence type="ECO:0000256" key="1">
    <source>
        <dbReference type="ARBA" id="ARBA00004141"/>
    </source>
</evidence>
<gene>
    <name evidence="10" type="ORF">CPLU01_16049</name>
</gene>
<dbReference type="InterPro" id="IPR003663">
    <property type="entry name" value="Sugar/inositol_transpt"/>
</dbReference>
<comment type="subcellular location">
    <subcellularLocation>
        <location evidence="1">Membrane</location>
        <topology evidence="1">Multi-pass membrane protein</topology>
    </subcellularLocation>
</comment>
<feature type="compositionally biased region" description="Basic and acidic residues" evidence="7">
    <location>
        <begin position="426"/>
        <end position="446"/>
    </location>
</feature>
<evidence type="ECO:0000259" key="9">
    <source>
        <dbReference type="PROSITE" id="PS50850"/>
    </source>
</evidence>
<dbReference type="PANTHER" id="PTHR48022">
    <property type="entry name" value="PLASTIDIC GLUCOSE TRANSPORTER 4"/>
    <property type="match status" value="1"/>
</dbReference>
<sequence length="446" mass="49322">MRFLRSHRYGFLGQGQSIMNTAAVAAGFGMLLLGYDQGVMAGLIGSEGTPFSNTFKNPDAATLGIMVAIYEIGCFVGAGFSFFWGENFSRRTCMIWGVLVMFVGATLQTASMNMGQLIAGRVITGLGNGLNFSTIPTWASEVSGLEERGRVAAFNGWLIIWGVVIATDYACASYTTDMQFRFPIALQILFGLIMLVMVLFLPESPRWLVSQGYDDEAKENSVGLDRHTSLLVGGINGIEYLVAAIIPIWTIERFGRRKLLLLSACGQTISMAILSAALWFITAHEDSPNSRSIGILAVACFFLFNTFYAQGFLAIPFFYPAEITTLRTRSRGVSLSVMSNWIFTFLVVMITPTATSNIGWKTYIIFAVLNLSFIPVVYFFFPETSGISLEALDYLFDHPGMTRGVLNKEHRKRMLQLSSQEQTTSNEKEDGVWDSKADVMAEVEHR</sequence>
<feature type="transmembrane region" description="Helical" evidence="8">
    <location>
        <begin position="184"/>
        <end position="201"/>
    </location>
</feature>
<feature type="transmembrane region" description="Helical" evidence="8">
    <location>
        <begin position="230"/>
        <end position="252"/>
    </location>
</feature>
<feature type="domain" description="Major facilitator superfamily (MFS) profile" evidence="9">
    <location>
        <begin position="22"/>
        <end position="446"/>
    </location>
</feature>
<dbReference type="Proteomes" id="UP000654918">
    <property type="component" value="Unassembled WGS sequence"/>
</dbReference>
<feature type="transmembrane region" description="Helical" evidence="8">
    <location>
        <begin position="65"/>
        <end position="85"/>
    </location>
</feature>
<keyword evidence="10" id="KW-0762">Sugar transport</keyword>
<dbReference type="InterPro" id="IPR020846">
    <property type="entry name" value="MFS_dom"/>
</dbReference>
<evidence type="ECO:0000313" key="10">
    <source>
        <dbReference type="EMBL" id="KAF6804552.1"/>
    </source>
</evidence>
<evidence type="ECO:0000256" key="2">
    <source>
        <dbReference type="ARBA" id="ARBA00010992"/>
    </source>
</evidence>
<keyword evidence="11" id="KW-1185">Reference proteome</keyword>
<evidence type="ECO:0000256" key="5">
    <source>
        <dbReference type="ARBA" id="ARBA00022989"/>
    </source>
</evidence>
<reference evidence="10" key="1">
    <citation type="journal article" date="2020" name="Phytopathology">
        <title>Genome Sequence Resources of Colletotrichum truncatum, C. plurivorum, C. musicola, and C. sojae: Four Species Pathogenic to Soybean (Glycine max).</title>
        <authorList>
            <person name="Rogerio F."/>
            <person name="Boufleur T.R."/>
            <person name="Ciampi-Guillardi M."/>
            <person name="Sukno S.A."/>
            <person name="Thon M.R."/>
            <person name="Massola Junior N.S."/>
            <person name="Baroncelli R."/>
        </authorList>
    </citation>
    <scope>NUCLEOTIDE SEQUENCE</scope>
    <source>
        <strain evidence="10">LFN00145</strain>
    </source>
</reference>
<evidence type="ECO:0000313" key="11">
    <source>
        <dbReference type="Proteomes" id="UP000654918"/>
    </source>
</evidence>
<dbReference type="Gene3D" id="1.20.1250.20">
    <property type="entry name" value="MFS general substrate transporter like domains"/>
    <property type="match status" value="2"/>
</dbReference>
<comment type="similarity">
    <text evidence="2">Belongs to the major facilitator superfamily. Sugar transporter (TC 2.A.1.1) family.</text>
</comment>
<dbReference type="GO" id="GO:0005351">
    <property type="term" value="F:carbohydrate:proton symporter activity"/>
    <property type="evidence" value="ECO:0007669"/>
    <property type="project" value="TreeGrafter"/>
</dbReference>
<dbReference type="InterPro" id="IPR005828">
    <property type="entry name" value="MFS_sugar_transport-like"/>
</dbReference>
<dbReference type="GO" id="GO:0016020">
    <property type="term" value="C:membrane"/>
    <property type="evidence" value="ECO:0007669"/>
    <property type="project" value="UniProtKB-SubCell"/>
</dbReference>
<evidence type="ECO:0000256" key="7">
    <source>
        <dbReference type="SAM" id="MobiDB-lite"/>
    </source>
</evidence>
<feature type="transmembrane region" description="Helical" evidence="8">
    <location>
        <begin position="92"/>
        <end position="110"/>
    </location>
</feature>
<keyword evidence="6 8" id="KW-0472">Membrane</keyword>
<dbReference type="InterPro" id="IPR050360">
    <property type="entry name" value="MFS_Sugar_Transporters"/>
</dbReference>
<organism evidence="10 11">
    <name type="scientific">Colletotrichum plurivorum</name>
    <dbReference type="NCBI Taxonomy" id="2175906"/>
    <lineage>
        <taxon>Eukaryota</taxon>
        <taxon>Fungi</taxon>
        <taxon>Dikarya</taxon>
        <taxon>Ascomycota</taxon>
        <taxon>Pezizomycotina</taxon>
        <taxon>Sordariomycetes</taxon>
        <taxon>Hypocreomycetidae</taxon>
        <taxon>Glomerellales</taxon>
        <taxon>Glomerellaceae</taxon>
        <taxon>Colletotrichum</taxon>
        <taxon>Colletotrichum orchidearum species complex</taxon>
    </lineage>
</organism>
<comment type="caution">
    <text evidence="10">The sequence shown here is derived from an EMBL/GenBank/DDBJ whole genome shotgun (WGS) entry which is preliminary data.</text>
</comment>
<keyword evidence="3" id="KW-0813">Transport</keyword>
<feature type="transmembrane region" description="Helical" evidence="8">
    <location>
        <begin position="152"/>
        <end position="172"/>
    </location>
</feature>
<keyword evidence="5 8" id="KW-1133">Transmembrane helix</keyword>
<evidence type="ECO:0000256" key="3">
    <source>
        <dbReference type="ARBA" id="ARBA00022448"/>
    </source>
</evidence>
<dbReference type="AlphaFoldDB" id="A0A8H6J124"/>
<proteinExistence type="inferred from homology"/>
<dbReference type="PROSITE" id="PS50850">
    <property type="entry name" value="MFS"/>
    <property type="match status" value="1"/>
</dbReference>
<feature type="transmembrane region" description="Helical" evidence="8">
    <location>
        <begin position="332"/>
        <end position="351"/>
    </location>
</feature>
<dbReference type="PANTHER" id="PTHR48022:SF28">
    <property type="entry name" value="MAJOR FACILITATOR SUPERFAMILY (MFS) PROFILE DOMAIN-CONTAINING PROTEIN-RELATED"/>
    <property type="match status" value="1"/>
</dbReference>
<evidence type="ECO:0000256" key="4">
    <source>
        <dbReference type="ARBA" id="ARBA00022692"/>
    </source>
</evidence>
<accession>A0A8H6J124</accession>